<dbReference type="EMBL" id="BPWL01000004">
    <property type="protein sequence ID" value="GJJ09760.1"/>
    <property type="molecule type" value="Genomic_DNA"/>
</dbReference>
<proteinExistence type="predicted"/>
<reference evidence="1" key="1">
    <citation type="submission" date="2021-10" db="EMBL/GenBank/DDBJ databases">
        <title>De novo Genome Assembly of Clathrus columnatus (Basidiomycota, Fungi) Using Illumina and Nanopore Sequence Data.</title>
        <authorList>
            <person name="Ogiso-Tanaka E."/>
            <person name="Itagaki H."/>
            <person name="Hosoya T."/>
            <person name="Hosaka K."/>
        </authorList>
    </citation>
    <scope>NUCLEOTIDE SEQUENCE</scope>
    <source>
        <strain evidence="1">MO-923</strain>
    </source>
</reference>
<name>A0AAV5ACX2_9AGAM</name>
<sequence>MVQFDVLELPEKYRQLPLKGDLYIEYLRLADDDPEMNDSEMDNFFKKNHVVFQIPFKHEFKVDEDKDDEIMGVRISMDFIVEDDMNDIERERLSSLLAKILKRGYKDMEMFKHYFPGILHVKILGYDAPSTAAIKFSVFTGLDFATLGDFVDFLIIRNLHQMFFLGYGRGWKGCRDFIMQTFVQLRLENKVEETDEEGRTLRETITRVYQNDGSSHPKLIDRGLFLTYTPIYPDDIGDAYEPEDAQDALANSSLQEPFKPEVSMLTQAGIATRHRRLWEFEVPICSLDEDVKERLRISRGQTVEDVLVLD</sequence>
<evidence type="ECO:0000313" key="1">
    <source>
        <dbReference type="EMBL" id="GJJ09760.1"/>
    </source>
</evidence>
<dbReference type="Proteomes" id="UP001050691">
    <property type="component" value="Unassembled WGS sequence"/>
</dbReference>
<accession>A0AAV5ACX2</accession>
<gene>
    <name evidence="1" type="ORF">Clacol_003984</name>
</gene>
<keyword evidence="2" id="KW-1185">Reference proteome</keyword>
<dbReference type="AlphaFoldDB" id="A0AAV5ACX2"/>
<protein>
    <submittedName>
        <fullName evidence="1">Uncharacterized protein</fullName>
    </submittedName>
</protein>
<organism evidence="1 2">
    <name type="scientific">Clathrus columnatus</name>
    <dbReference type="NCBI Taxonomy" id="1419009"/>
    <lineage>
        <taxon>Eukaryota</taxon>
        <taxon>Fungi</taxon>
        <taxon>Dikarya</taxon>
        <taxon>Basidiomycota</taxon>
        <taxon>Agaricomycotina</taxon>
        <taxon>Agaricomycetes</taxon>
        <taxon>Phallomycetidae</taxon>
        <taxon>Phallales</taxon>
        <taxon>Clathraceae</taxon>
        <taxon>Clathrus</taxon>
    </lineage>
</organism>
<comment type="caution">
    <text evidence="1">The sequence shown here is derived from an EMBL/GenBank/DDBJ whole genome shotgun (WGS) entry which is preliminary data.</text>
</comment>
<evidence type="ECO:0000313" key="2">
    <source>
        <dbReference type="Proteomes" id="UP001050691"/>
    </source>
</evidence>